<feature type="domain" description="BTB" evidence="3">
    <location>
        <begin position="64"/>
        <end position="131"/>
    </location>
</feature>
<dbReference type="InterPro" id="IPR011333">
    <property type="entry name" value="SKP1/BTB/POZ_sf"/>
</dbReference>
<comment type="pathway">
    <text evidence="1">Protein modification; protein ubiquitination.</text>
</comment>
<keyword evidence="5" id="KW-1185">Reference proteome</keyword>
<dbReference type="STRING" id="888268.A0A1E5UNF4"/>
<comment type="similarity">
    <text evidence="2">Belongs to the Tdpoz family.</text>
</comment>
<accession>A0A1E5UNF4</accession>
<dbReference type="GO" id="GO:0016567">
    <property type="term" value="P:protein ubiquitination"/>
    <property type="evidence" value="ECO:0007669"/>
    <property type="project" value="InterPro"/>
</dbReference>
<dbReference type="SUPFAM" id="SSF54695">
    <property type="entry name" value="POZ domain"/>
    <property type="match status" value="1"/>
</dbReference>
<dbReference type="PANTHER" id="PTHR26379">
    <property type="entry name" value="BTB/POZ AND MATH DOMAIN-CONTAINING PROTEIN 1"/>
    <property type="match status" value="1"/>
</dbReference>
<dbReference type="Gene3D" id="1.25.40.420">
    <property type="match status" value="1"/>
</dbReference>
<protein>
    <submittedName>
        <fullName evidence="4">BTB/POZ and MATH domain-containing protein 2</fullName>
    </submittedName>
</protein>
<dbReference type="InterPro" id="IPR056423">
    <property type="entry name" value="BACK_BPM_SPOP"/>
</dbReference>
<dbReference type="AlphaFoldDB" id="A0A1E5UNF4"/>
<reference evidence="4 5" key="1">
    <citation type="submission" date="2016-09" db="EMBL/GenBank/DDBJ databases">
        <title>The draft genome of Dichanthelium oligosanthes: A C3 panicoid grass species.</title>
        <authorList>
            <person name="Studer A.J."/>
            <person name="Schnable J.C."/>
            <person name="Brutnell T.P."/>
        </authorList>
    </citation>
    <scope>NUCLEOTIDE SEQUENCE [LARGE SCALE GENOMIC DNA]</scope>
    <source>
        <strain evidence="5">cv. Kellogg 1175</strain>
        <tissue evidence="4">Leaf</tissue>
    </source>
</reference>
<dbReference type="SMART" id="SM00225">
    <property type="entry name" value="BTB"/>
    <property type="match status" value="1"/>
</dbReference>
<dbReference type="InterPro" id="IPR045005">
    <property type="entry name" value="BPM1-6"/>
</dbReference>
<gene>
    <name evidence="4" type="ORF">BAE44_0024579</name>
</gene>
<feature type="non-terminal residue" evidence="4">
    <location>
        <position position="1"/>
    </location>
</feature>
<dbReference type="PROSITE" id="PS50097">
    <property type="entry name" value="BTB"/>
    <property type="match status" value="1"/>
</dbReference>
<proteinExistence type="inferred from homology"/>
<evidence type="ECO:0000256" key="2">
    <source>
        <dbReference type="ARBA" id="ARBA00010846"/>
    </source>
</evidence>
<dbReference type="Pfam" id="PF00651">
    <property type="entry name" value="BTB"/>
    <property type="match status" value="1"/>
</dbReference>
<organism evidence="4 5">
    <name type="scientific">Dichanthelium oligosanthes</name>
    <dbReference type="NCBI Taxonomy" id="888268"/>
    <lineage>
        <taxon>Eukaryota</taxon>
        <taxon>Viridiplantae</taxon>
        <taxon>Streptophyta</taxon>
        <taxon>Embryophyta</taxon>
        <taxon>Tracheophyta</taxon>
        <taxon>Spermatophyta</taxon>
        <taxon>Magnoliopsida</taxon>
        <taxon>Liliopsida</taxon>
        <taxon>Poales</taxon>
        <taxon>Poaceae</taxon>
        <taxon>PACMAD clade</taxon>
        <taxon>Panicoideae</taxon>
        <taxon>Panicodae</taxon>
        <taxon>Paniceae</taxon>
        <taxon>Dichantheliinae</taxon>
        <taxon>Dichanthelium</taxon>
    </lineage>
</organism>
<evidence type="ECO:0000256" key="1">
    <source>
        <dbReference type="ARBA" id="ARBA00004906"/>
    </source>
</evidence>
<dbReference type="InterPro" id="IPR000210">
    <property type="entry name" value="BTB/POZ_dom"/>
</dbReference>
<name>A0A1E5UNF4_9POAL</name>
<dbReference type="Proteomes" id="UP000095767">
    <property type="component" value="Unassembled WGS sequence"/>
</dbReference>
<sequence length="236" mass="26675">ERGWAEFMEKSKLRELLLGSNDSFTIRCVLTVIKSRTEDAATIVVPPSDLHRDFAQMLKDADGADVTINVGDRFFLAHRYVLAARSRVFKAQLFGVMKERNTECIQIEDMEPSVFERLLHFIYTDSLSEDFEGGDDKKVAMHHLLVAADRYGLNRLTLMCEDKLCSWIDVQTVATILGIADQTHRVKLKEACLGFIAWPDVLGAVMKTEGFKDLIASYPLIMKEILDKIASAELDN</sequence>
<dbReference type="PANTHER" id="PTHR26379:SF515">
    <property type="entry name" value="BTB DOMAIN-CONTAINING PROTEIN"/>
    <property type="match status" value="1"/>
</dbReference>
<dbReference type="Pfam" id="PF24570">
    <property type="entry name" value="BACK_BPM_SPOP"/>
    <property type="match status" value="1"/>
</dbReference>
<evidence type="ECO:0000259" key="3">
    <source>
        <dbReference type="PROSITE" id="PS50097"/>
    </source>
</evidence>
<evidence type="ECO:0000313" key="5">
    <source>
        <dbReference type="Proteomes" id="UP000095767"/>
    </source>
</evidence>
<dbReference type="Gene3D" id="3.30.710.10">
    <property type="entry name" value="Potassium Channel Kv1.1, Chain A"/>
    <property type="match status" value="1"/>
</dbReference>
<dbReference type="EMBL" id="LWDX02070177">
    <property type="protein sequence ID" value="OEL14402.1"/>
    <property type="molecule type" value="Genomic_DNA"/>
</dbReference>
<evidence type="ECO:0000313" key="4">
    <source>
        <dbReference type="EMBL" id="OEL14402.1"/>
    </source>
</evidence>
<comment type="caution">
    <text evidence="4">The sequence shown here is derived from an EMBL/GenBank/DDBJ whole genome shotgun (WGS) entry which is preliminary data.</text>
</comment>
<dbReference type="OrthoDB" id="1878800at2759"/>